<sequence length="71" mass="7890">MFSSLDRLAAHAGECDYLSTTGADFMQMVPTGVGVMVDPDDDHHIPVLIRVASVAELEVVWDRFARERGER</sequence>
<reference evidence="3" key="1">
    <citation type="journal article" date="2019" name="Int. J. Syst. Evol. Microbiol.">
        <title>The Global Catalogue of Microorganisms (GCM) 10K type strain sequencing project: providing services to taxonomists for standard genome sequencing and annotation.</title>
        <authorList>
            <consortium name="The Broad Institute Genomics Platform"/>
            <consortium name="The Broad Institute Genome Sequencing Center for Infectious Disease"/>
            <person name="Wu L."/>
            <person name="Ma J."/>
        </authorList>
    </citation>
    <scope>NUCLEOTIDE SEQUENCE [LARGE SCALE GENOMIC DNA]</scope>
    <source>
        <strain evidence="3">CGMCC 4.7680</strain>
    </source>
</reference>
<proteinExistence type="predicted"/>
<keyword evidence="3" id="KW-1185">Reference proteome</keyword>
<evidence type="ECO:0000313" key="2">
    <source>
        <dbReference type="EMBL" id="GHG33368.1"/>
    </source>
</evidence>
<accession>A0ABQ3KMX8</accession>
<evidence type="ECO:0000259" key="1">
    <source>
        <dbReference type="Pfam" id="PF07179"/>
    </source>
</evidence>
<comment type="caution">
    <text evidence="2">The sequence shown here is derived from an EMBL/GenBank/DDBJ whole genome shotgun (WGS) entry which is preliminary data.</text>
</comment>
<gene>
    <name evidence="2" type="ORF">GCM10017567_62060</name>
</gene>
<dbReference type="EMBL" id="BNAW01000036">
    <property type="protein sequence ID" value="GHG33368.1"/>
    <property type="molecule type" value="Genomic_DNA"/>
</dbReference>
<feature type="domain" description="SseB protein N-terminal" evidence="1">
    <location>
        <begin position="1"/>
        <end position="47"/>
    </location>
</feature>
<protein>
    <recommendedName>
        <fullName evidence="1">SseB protein N-terminal domain-containing protein</fullName>
    </recommendedName>
</protein>
<dbReference type="InterPro" id="IPR009839">
    <property type="entry name" value="SseB_N"/>
</dbReference>
<dbReference type="Proteomes" id="UP000649955">
    <property type="component" value="Unassembled WGS sequence"/>
</dbReference>
<dbReference type="Pfam" id="PF07179">
    <property type="entry name" value="SseB"/>
    <property type="match status" value="1"/>
</dbReference>
<name>A0ABQ3KMX8_9PSEU</name>
<dbReference type="RefSeq" id="WP_191314859.1">
    <property type="nucleotide sequence ID" value="NZ_BNAW01000036.1"/>
</dbReference>
<evidence type="ECO:0000313" key="3">
    <source>
        <dbReference type="Proteomes" id="UP000649955"/>
    </source>
</evidence>
<organism evidence="2 3">
    <name type="scientific">Amycolatopsis bullii</name>
    <dbReference type="NCBI Taxonomy" id="941987"/>
    <lineage>
        <taxon>Bacteria</taxon>
        <taxon>Bacillati</taxon>
        <taxon>Actinomycetota</taxon>
        <taxon>Actinomycetes</taxon>
        <taxon>Pseudonocardiales</taxon>
        <taxon>Pseudonocardiaceae</taxon>
        <taxon>Amycolatopsis</taxon>
    </lineage>
</organism>